<dbReference type="AlphaFoldDB" id="A0A562JD14"/>
<evidence type="ECO:0000313" key="2">
    <source>
        <dbReference type="Proteomes" id="UP000318667"/>
    </source>
</evidence>
<dbReference type="RefSeq" id="WP_144544931.1">
    <property type="nucleotide sequence ID" value="NZ_CBCSDC010000020.1"/>
</dbReference>
<evidence type="ECO:0000313" key="1">
    <source>
        <dbReference type="EMBL" id="TWH81010.1"/>
    </source>
</evidence>
<reference evidence="1 2" key="1">
    <citation type="journal article" date="2015" name="Stand. Genomic Sci.">
        <title>Genomic Encyclopedia of Bacterial and Archaeal Type Strains, Phase III: the genomes of soil and plant-associated and newly described type strains.</title>
        <authorList>
            <person name="Whitman W.B."/>
            <person name="Woyke T."/>
            <person name="Klenk H.P."/>
            <person name="Zhou Y."/>
            <person name="Lilburn T.G."/>
            <person name="Beck B.J."/>
            <person name="De Vos P."/>
            <person name="Vandamme P."/>
            <person name="Eisen J.A."/>
            <person name="Garrity G."/>
            <person name="Hugenholtz P."/>
            <person name="Kyrpides N.C."/>
        </authorList>
    </citation>
    <scope>NUCLEOTIDE SEQUENCE [LARGE SCALE GENOMIC DNA]</scope>
    <source>
        <strain evidence="1 2">CGMCC 1.10115</strain>
    </source>
</reference>
<organism evidence="1 2">
    <name type="scientific">Cytobacillus oceanisediminis</name>
    <dbReference type="NCBI Taxonomy" id="665099"/>
    <lineage>
        <taxon>Bacteria</taxon>
        <taxon>Bacillati</taxon>
        <taxon>Bacillota</taxon>
        <taxon>Bacilli</taxon>
        <taxon>Bacillales</taxon>
        <taxon>Bacillaceae</taxon>
        <taxon>Cytobacillus</taxon>
    </lineage>
</organism>
<sequence length="76" mass="8815">MDDTYEKSELKIGYDLKTGHINEIIEKMAESKNKFAKLIEDAKLEGNNPNKVLYFEGIYDGISLMLEPLKKYNENK</sequence>
<dbReference type="EMBL" id="VLKI01000018">
    <property type="protein sequence ID" value="TWH81010.1"/>
    <property type="molecule type" value="Genomic_DNA"/>
</dbReference>
<proteinExistence type="predicted"/>
<accession>A0A562JD14</accession>
<protein>
    <submittedName>
        <fullName evidence="1">Uncharacterized protein</fullName>
    </submittedName>
</protein>
<name>A0A562JD14_9BACI</name>
<dbReference type="GeneID" id="65405521"/>
<comment type="caution">
    <text evidence="1">The sequence shown here is derived from an EMBL/GenBank/DDBJ whole genome shotgun (WGS) entry which is preliminary data.</text>
</comment>
<dbReference type="Proteomes" id="UP000318667">
    <property type="component" value="Unassembled WGS sequence"/>
</dbReference>
<keyword evidence="2" id="KW-1185">Reference proteome</keyword>
<gene>
    <name evidence="1" type="ORF">IQ19_04427</name>
</gene>